<evidence type="ECO:0000313" key="4">
    <source>
        <dbReference type="Proteomes" id="UP001219349"/>
    </source>
</evidence>
<reference evidence="3 4" key="1">
    <citation type="submission" date="2021-01" db="EMBL/GenBank/DDBJ databases">
        <title>Biogeographic distribution of Paracoccus.</title>
        <authorList>
            <person name="Hollensteiner J."/>
            <person name="Leineberger J."/>
            <person name="Brinkhoff T."/>
            <person name="Daniel R."/>
        </authorList>
    </citation>
    <scope>NUCLEOTIDE SEQUENCE [LARGE SCALE GENOMIC DNA]</scope>
    <source>
        <strain evidence="3 4">KCTC 22803</strain>
    </source>
</reference>
<proteinExistence type="predicted"/>
<evidence type="ECO:0000313" key="3">
    <source>
        <dbReference type="EMBL" id="WCR08637.1"/>
    </source>
</evidence>
<feature type="region of interest" description="Disordered" evidence="1">
    <location>
        <begin position="43"/>
        <end position="71"/>
    </location>
</feature>
<gene>
    <name evidence="3" type="ORF">JHX87_07520</name>
</gene>
<dbReference type="Proteomes" id="UP001219349">
    <property type="component" value="Chromosome"/>
</dbReference>
<name>A0ABY7SQC3_9RHOB</name>
<keyword evidence="2" id="KW-0812">Transmembrane</keyword>
<evidence type="ECO:0000256" key="2">
    <source>
        <dbReference type="SAM" id="Phobius"/>
    </source>
</evidence>
<keyword evidence="2" id="KW-0472">Membrane</keyword>
<feature type="transmembrane region" description="Helical" evidence="2">
    <location>
        <begin position="16"/>
        <end position="36"/>
    </location>
</feature>
<sequence>MSSNDSNPERAAKRHVPAIVGIGLALVVALLAFLIFMPGVDEDDEGIATTAPPEGVTSTEAEGGMADGGSN</sequence>
<keyword evidence="4" id="KW-1185">Reference proteome</keyword>
<dbReference type="RefSeq" id="WP_271885975.1">
    <property type="nucleotide sequence ID" value="NZ_CP067136.1"/>
</dbReference>
<protein>
    <submittedName>
        <fullName evidence="3">Uncharacterized protein</fullName>
    </submittedName>
</protein>
<accession>A0ABY7SQC3</accession>
<evidence type="ECO:0000256" key="1">
    <source>
        <dbReference type="SAM" id="MobiDB-lite"/>
    </source>
</evidence>
<organism evidence="3 4">
    <name type="scientific">Paracoccus fistulariae</name>
    <dbReference type="NCBI Taxonomy" id="658446"/>
    <lineage>
        <taxon>Bacteria</taxon>
        <taxon>Pseudomonadati</taxon>
        <taxon>Pseudomonadota</taxon>
        <taxon>Alphaproteobacteria</taxon>
        <taxon>Rhodobacterales</taxon>
        <taxon>Paracoccaceae</taxon>
        <taxon>Paracoccus</taxon>
    </lineage>
</organism>
<keyword evidence="2" id="KW-1133">Transmembrane helix</keyword>
<dbReference type="EMBL" id="CP067136">
    <property type="protein sequence ID" value="WCR08637.1"/>
    <property type="molecule type" value="Genomic_DNA"/>
</dbReference>